<dbReference type="Pfam" id="PF18419">
    <property type="entry name" value="ATP-grasp_6"/>
    <property type="match status" value="1"/>
</dbReference>
<evidence type="ECO:0000256" key="12">
    <source>
        <dbReference type="ARBA" id="ARBA00048819"/>
    </source>
</evidence>
<evidence type="ECO:0000256" key="6">
    <source>
        <dbReference type="ARBA" id="ARBA00022684"/>
    </source>
</evidence>
<dbReference type="InterPro" id="IPR007370">
    <property type="entry name" value="Glu_cys_ligase"/>
</dbReference>
<evidence type="ECO:0000256" key="11">
    <source>
        <dbReference type="ARBA" id="ARBA00032122"/>
    </source>
</evidence>
<dbReference type="InterPro" id="IPR014746">
    <property type="entry name" value="Gln_synth/guanido_kin_cat_dom"/>
</dbReference>
<keyword evidence="9" id="KW-0511">Multifunctional enzyme</keyword>
<evidence type="ECO:0000313" key="17">
    <source>
        <dbReference type="Proteomes" id="UP001310022"/>
    </source>
</evidence>
<dbReference type="Pfam" id="PF08443">
    <property type="entry name" value="RimK"/>
    <property type="match status" value="1"/>
</dbReference>
<dbReference type="SUPFAM" id="SSF55931">
    <property type="entry name" value="Glutamine synthetase/guanido kinase"/>
    <property type="match status" value="1"/>
</dbReference>
<dbReference type="EC" id="6.3.2.2" evidence="3"/>
<protein>
    <recommendedName>
        <fullName evidence="4">Glutamate--cysteine ligase</fullName>
        <ecNumber evidence="3">6.3.2.2</ecNumber>
    </recommendedName>
    <alternativeName>
        <fullName evidence="11">Gamma-ECS</fullName>
    </alternativeName>
    <alternativeName>
        <fullName evidence="10">Gamma-glutamylcysteine synthetase</fullName>
    </alternativeName>
</protein>
<dbReference type="Pfam" id="PF04262">
    <property type="entry name" value="Glu_cys_ligase"/>
    <property type="match status" value="1"/>
</dbReference>
<dbReference type="GO" id="GO:0046872">
    <property type="term" value="F:metal ion binding"/>
    <property type="evidence" value="ECO:0007669"/>
    <property type="project" value="InterPro"/>
</dbReference>
<evidence type="ECO:0000256" key="13">
    <source>
        <dbReference type="PROSITE-ProRule" id="PRU00409"/>
    </source>
</evidence>
<dbReference type="InterPro" id="IPR006334">
    <property type="entry name" value="Glut_cys_ligase"/>
</dbReference>
<reference evidence="16 17" key="1">
    <citation type="submission" date="2021-12" db="EMBL/GenBank/DDBJ databases">
        <title>Genome sequencing of bacteria with rrn-lacking chromosome and rrn-plasmid.</title>
        <authorList>
            <person name="Anda M."/>
            <person name="Iwasaki W."/>
        </authorList>
    </citation>
    <scope>NUCLEOTIDE SEQUENCE [LARGE SCALE GENOMIC DNA]</scope>
    <source>
        <strain evidence="16 17">NBRC 15940</strain>
    </source>
</reference>
<dbReference type="PANTHER" id="PTHR38761">
    <property type="entry name" value="GLUTAMATE--CYSTEINE LIGASE"/>
    <property type="match status" value="1"/>
</dbReference>
<keyword evidence="8 13" id="KW-0067">ATP-binding</keyword>
<evidence type="ECO:0000256" key="7">
    <source>
        <dbReference type="ARBA" id="ARBA00022741"/>
    </source>
</evidence>
<dbReference type="PANTHER" id="PTHR38761:SF1">
    <property type="entry name" value="GLUTAMATE--CYSTEINE LIGASE"/>
    <property type="match status" value="1"/>
</dbReference>
<name>A0AAN4W0U5_9BACT</name>
<dbReference type="SUPFAM" id="SSF56059">
    <property type="entry name" value="Glutathione synthetase ATP-binding domain-like"/>
    <property type="match status" value="1"/>
</dbReference>
<dbReference type="RefSeq" id="WP_338237566.1">
    <property type="nucleotide sequence ID" value="NZ_BQKE01000001.1"/>
</dbReference>
<evidence type="ECO:0000256" key="1">
    <source>
        <dbReference type="ARBA" id="ARBA00005006"/>
    </source>
</evidence>
<comment type="caution">
    <text evidence="16">The sequence shown here is derived from an EMBL/GenBank/DDBJ whole genome shotgun (WGS) entry which is preliminary data.</text>
</comment>
<feature type="domain" description="ATP-grasp" evidence="15">
    <location>
        <begin position="508"/>
        <end position="764"/>
    </location>
</feature>
<organism evidence="16 17">
    <name type="scientific">Persicobacter diffluens</name>
    <dbReference type="NCBI Taxonomy" id="981"/>
    <lineage>
        <taxon>Bacteria</taxon>
        <taxon>Pseudomonadati</taxon>
        <taxon>Bacteroidota</taxon>
        <taxon>Cytophagia</taxon>
        <taxon>Cytophagales</taxon>
        <taxon>Persicobacteraceae</taxon>
        <taxon>Persicobacter</taxon>
    </lineage>
</organism>
<gene>
    <name evidence="16" type="primary">gshAB</name>
    <name evidence="16" type="ORF">PEDI_28040</name>
</gene>
<dbReference type="NCBIfam" id="NF002688">
    <property type="entry name" value="PRK02471.1"/>
    <property type="match status" value="1"/>
</dbReference>
<dbReference type="GO" id="GO:0005829">
    <property type="term" value="C:cytosol"/>
    <property type="evidence" value="ECO:0007669"/>
    <property type="project" value="TreeGrafter"/>
</dbReference>
<dbReference type="PROSITE" id="PS50975">
    <property type="entry name" value="ATP_GRASP"/>
    <property type="match status" value="1"/>
</dbReference>
<comment type="pathway">
    <text evidence="1">Sulfur metabolism; glutathione biosynthesis; glutathione from L-cysteine and L-glutamate: step 1/2.</text>
</comment>
<dbReference type="AlphaFoldDB" id="A0AAN4W0U5"/>
<dbReference type="InterPro" id="IPR011761">
    <property type="entry name" value="ATP-grasp"/>
</dbReference>
<evidence type="ECO:0000256" key="2">
    <source>
        <dbReference type="ARBA" id="ARBA00008772"/>
    </source>
</evidence>
<sequence>MKKTNNIDQQEAQVFLLEGKFGLEKENLRVTKEGKIACSPHPEDFGDKLKHPYVTVDFSESQLEMITPPLPSIAEAAGFMKTIHEVVNENIGEEILWPSSMPPALPTEDGEVPMANFGELGKDHEDYRSHLAHTYGRKKQLISGIHFNVSPDPLLIQHLYQKSGELNSADFEQELYLKALRIMMKNRWMPLMLTGNSPVVHTSFDMSNWELPEIGQDTRTHRFTHSIRASISGYRNKEEFYLDYSNWDNFKKSVDSLVSEKKILQEKELYLPFRIKKDTSGKITHMEIRLLDLDPLSPQGINEAALYLYHLYFLWALLSDEKDSAFNRQDQRVAYYNQYKVACCGAHADIWEDRKPEEGFSKKEKVLNWLEELATLIPAHESYEVYRKALQYFKSLANNPKKGPTEVVRKGVHEKGYIAYHMELAEKFKAEGLAKGYRFSGLEDMELSTQLMLREAIRRGVKFEILDRAANFVQFSKGDKTEFVQQATKTSLDTYSGVLMMENKIVTKHVLHQAEIQVPMGADFDHPDKAKASFMQFEGKAIVIKPKTTNFGLGISILKENTSKKLFHEAVEMAFREDNSILIEPFIAGREFRIFIIGEEVVGILHRVPANVKGDGSSTIRELVEKKNQDPLRGVGYRTPLEKIKLEAPERMFLETQGLNFDSIPADGETVYLRENSNISTGGDSLDFTDDIHPSYKKIAVEAAKALGVKITGLDMMIQEIDQPATADNYSIIEMNFNPAIHIHCHPFRGKNRRLNAKMMDILGF</sequence>
<dbReference type="GO" id="GO:0006750">
    <property type="term" value="P:glutathione biosynthetic process"/>
    <property type="evidence" value="ECO:0007669"/>
    <property type="project" value="UniProtKB-KW"/>
</dbReference>
<dbReference type="InterPro" id="IPR040657">
    <property type="entry name" value="GshAB_ATP-grasp"/>
</dbReference>
<comment type="catalytic activity">
    <reaction evidence="12">
        <text>L-cysteine + L-glutamate + ATP = gamma-L-glutamyl-L-cysteine + ADP + phosphate + H(+)</text>
        <dbReference type="Rhea" id="RHEA:13285"/>
        <dbReference type="ChEBI" id="CHEBI:15378"/>
        <dbReference type="ChEBI" id="CHEBI:29985"/>
        <dbReference type="ChEBI" id="CHEBI:30616"/>
        <dbReference type="ChEBI" id="CHEBI:35235"/>
        <dbReference type="ChEBI" id="CHEBI:43474"/>
        <dbReference type="ChEBI" id="CHEBI:58173"/>
        <dbReference type="ChEBI" id="CHEBI:456216"/>
        <dbReference type="EC" id="6.3.2.2"/>
    </reaction>
</comment>
<evidence type="ECO:0000256" key="3">
    <source>
        <dbReference type="ARBA" id="ARBA00012220"/>
    </source>
</evidence>
<keyword evidence="6 14" id="KW-0317">Glutathione biosynthesis</keyword>
<dbReference type="InterPro" id="IPR013651">
    <property type="entry name" value="ATP-grasp_RimK-type"/>
</dbReference>
<dbReference type="InterPro" id="IPR013815">
    <property type="entry name" value="ATP_grasp_subdomain_1"/>
</dbReference>
<evidence type="ECO:0000256" key="9">
    <source>
        <dbReference type="ARBA" id="ARBA00023268"/>
    </source>
</evidence>
<evidence type="ECO:0000259" key="15">
    <source>
        <dbReference type="PROSITE" id="PS50975"/>
    </source>
</evidence>
<evidence type="ECO:0000313" key="16">
    <source>
        <dbReference type="EMBL" id="GJM62252.1"/>
    </source>
</evidence>
<evidence type="ECO:0000256" key="10">
    <source>
        <dbReference type="ARBA" id="ARBA00030585"/>
    </source>
</evidence>
<accession>A0AAN4W0U5</accession>
<dbReference type="Gene3D" id="3.30.1490.20">
    <property type="entry name" value="ATP-grasp fold, A domain"/>
    <property type="match status" value="1"/>
</dbReference>
<dbReference type="Gene3D" id="3.30.590.20">
    <property type="match status" value="1"/>
</dbReference>
<dbReference type="GO" id="GO:0005524">
    <property type="term" value="F:ATP binding"/>
    <property type="evidence" value="ECO:0007669"/>
    <property type="project" value="UniProtKB-UniRule"/>
</dbReference>
<keyword evidence="7 13" id="KW-0547">Nucleotide-binding</keyword>
<dbReference type="EMBL" id="BQKE01000001">
    <property type="protein sequence ID" value="GJM62252.1"/>
    <property type="molecule type" value="Genomic_DNA"/>
</dbReference>
<dbReference type="Gene3D" id="3.30.470.20">
    <property type="entry name" value="ATP-grasp fold, B domain"/>
    <property type="match status" value="2"/>
</dbReference>
<proteinExistence type="inferred from homology"/>
<evidence type="ECO:0000256" key="4">
    <source>
        <dbReference type="ARBA" id="ARBA00014618"/>
    </source>
</evidence>
<dbReference type="Proteomes" id="UP001310022">
    <property type="component" value="Unassembled WGS sequence"/>
</dbReference>
<keyword evidence="5 14" id="KW-0436">Ligase</keyword>
<keyword evidence="17" id="KW-1185">Reference proteome</keyword>
<dbReference type="GO" id="GO:0004357">
    <property type="term" value="F:glutamate-cysteine ligase activity"/>
    <property type="evidence" value="ECO:0007669"/>
    <property type="project" value="UniProtKB-EC"/>
</dbReference>
<evidence type="ECO:0000256" key="14">
    <source>
        <dbReference type="RuleBase" id="RU003544"/>
    </source>
</evidence>
<evidence type="ECO:0000256" key="5">
    <source>
        <dbReference type="ARBA" id="ARBA00022598"/>
    </source>
</evidence>
<evidence type="ECO:0000256" key="8">
    <source>
        <dbReference type="ARBA" id="ARBA00022840"/>
    </source>
</evidence>
<comment type="similarity">
    <text evidence="2">Belongs to the glutamate--cysteine ligase type 1 family. Type 1 subfamily.</text>
</comment>